<proteinExistence type="predicted"/>
<evidence type="ECO:0000313" key="1">
    <source>
        <dbReference type="EMBL" id="ALL67980.1"/>
    </source>
</evidence>
<dbReference type="EMBL" id="CP012747">
    <property type="protein sequence ID" value="ALL67980.1"/>
    <property type="molecule type" value="Genomic_DNA"/>
</dbReference>
<sequence>MASRRERDLPTIFRHLAPPCPAPSCEMPSQKGCDPLL</sequence>
<evidence type="ECO:0000313" key="2">
    <source>
        <dbReference type="Proteomes" id="UP000019146"/>
    </source>
</evidence>
<dbReference type="KEGG" id="bcai:K788_0000906"/>
<dbReference type="AlphaFoldDB" id="A0A0P0RH46"/>
<gene>
    <name evidence="1" type="ORF">K788_0000906</name>
</gene>
<protein>
    <submittedName>
        <fullName evidence="1">Uncharacterized protein</fullName>
    </submittedName>
</protein>
<reference evidence="1 2" key="1">
    <citation type="journal article" date="2014" name="Genome Announc.">
        <title>Draft Genome Sequence of the Haloacid-Degrading Burkholderia caribensis Strain MBA4.</title>
        <authorList>
            <person name="Pan Y."/>
            <person name="Kong K.F."/>
            <person name="Tsang J.S."/>
        </authorList>
    </citation>
    <scope>NUCLEOTIDE SEQUENCE [LARGE SCALE GENOMIC DNA]</scope>
    <source>
        <strain evidence="1 2">MBA4</strain>
    </source>
</reference>
<accession>A0A0P0RH46</accession>
<dbReference type="Proteomes" id="UP000019146">
    <property type="component" value="Chromosome 2"/>
</dbReference>
<name>A0A0P0RH46_9BURK</name>
<organism evidence="1 2">
    <name type="scientific">Paraburkholderia caribensis MBA4</name>
    <dbReference type="NCBI Taxonomy" id="1323664"/>
    <lineage>
        <taxon>Bacteria</taxon>
        <taxon>Pseudomonadati</taxon>
        <taxon>Pseudomonadota</taxon>
        <taxon>Betaproteobacteria</taxon>
        <taxon>Burkholderiales</taxon>
        <taxon>Burkholderiaceae</taxon>
        <taxon>Paraburkholderia</taxon>
    </lineage>
</organism>